<accession>A0A1I1IDI8</accession>
<organism evidence="2 3">
    <name type="scientific">Pseudooceanicola nitratireducens</name>
    <dbReference type="NCBI Taxonomy" id="517719"/>
    <lineage>
        <taxon>Bacteria</taxon>
        <taxon>Pseudomonadati</taxon>
        <taxon>Pseudomonadota</taxon>
        <taxon>Alphaproteobacteria</taxon>
        <taxon>Rhodobacterales</taxon>
        <taxon>Paracoccaceae</taxon>
        <taxon>Pseudooceanicola</taxon>
    </lineage>
</organism>
<sequence>MSHQVAPDKIAIPFLPRALRPLARTASALFRKSPPPQDPAPLHRRSGRLSTEKLSNQLSLTVLTGHPDQKALQPHLQQAVEDWRNHDWRRLGMHLFSFDRAHKALPSGERIAPALGRALFRHLAGPAACAAMDRGQSLGISDLPDDLFSPLLRILPQMQIDPTLHFLAAQFHLEMGWARHGDDYADYALDESLNSAEARFRAAGAILDRIAPQAPHSGYFSEIEYRIRAAAGTTEENLTRAAFRWSICDAGSLVPFATHGLHLLPRWYGRETSLEDYASASWMRMSQTLGAAPYAAAYLSALENDLEAGLQMDRATFRTGLIDMMQCSDDPDLTCNAILRVLWEASSDDYIEASRETRALRELRQHLRALFCDLTRVALGPVMPDVWGGRWTEAKILHAVAEAFAREIAAGRHIAIGLEGAQISD</sequence>
<dbReference type="AlphaFoldDB" id="A0A1I1IDI8"/>
<dbReference type="EMBL" id="FOLX01000001">
    <property type="protein sequence ID" value="SFC31813.1"/>
    <property type="molecule type" value="Genomic_DNA"/>
</dbReference>
<keyword evidence="3" id="KW-1185">Reference proteome</keyword>
<dbReference type="OrthoDB" id="7831878at2"/>
<protein>
    <submittedName>
        <fullName evidence="2">Uncharacterized protein</fullName>
    </submittedName>
</protein>
<proteinExistence type="predicted"/>
<dbReference type="RefSeq" id="WP_093450036.1">
    <property type="nucleotide sequence ID" value="NZ_FNZG01000002.1"/>
</dbReference>
<evidence type="ECO:0000256" key="1">
    <source>
        <dbReference type="SAM" id="MobiDB-lite"/>
    </source>
</evidence>
<evidence type="ECO:0000313" key="2">
    <source>
        <dbReference type="EMBL" id="SFC31813.1"/>
    </source>
</evidence>
<dbReference type="Proteomes" id="UP000231644">
    <property type="component" value="Unassembled WGS sequence"/>
</dbReference>
<evidence type="ECO:0000313" key="3">
    <source>
        <dbReference type="Proteomes" id="UP000231644"/>
    </source>
</evidence>
<name>A0A1I1IDI8_9RHOB</name>
<reference evidence="2 3" key="1">
    <citation type="submission" date="2016-10" db="EMBL/GenBank/DDBJ databases">
        <authorList>
            <person name="de Groot N.N."/>
        </authorList>
    </citation>
    <scope>NUCLEOTIDE SEQUENCE [LARGE SCALE GENOMIC DNA]</scope>
    <source>
        <strain evidence="2 3">DSM 29619</strain>
    </source>
</reference>
<gene>
    <name evidence="2" type="ORF">SAMN05421762_0522</name>
</gene>
<feature type="region of interest" description="Disordered" evidence="1">
    <location>
        <begin position="29"/>
        <end position="48"/>
    </location>
</feature>